<keyword evidence="3" id="KW-0143">Chaperone</keyword>
<comment type="similarity">
    <text evidence="1 3">Belongs to the CMC family.</text>
</comment>
<evidence type="ECO:0000313" key="6">
    <source>
        <dbReference type="Proteomes" id="UP000030653"/>
    </source>
</evidence>
<keyword evidence="6" id="KW-1185">Reference proteome</keyword>
<evidence type="ECO:0000256" key="4">
    <source>
        <dbReference type="SAM" id="MobiDB-lite"/>
    </source>
</evidence>
<gene>
    <name evidence="5" type="ORF">DACRYDRAFT_54344</name>
</gene>
<reference evidence="5 6" key="1">
    <citation type="journal article" date="2012" name="Science">
        <title>The Paleozoic origin of enzymatic lignin decomposition reconstructed from 31 fungal genomes.</title>
        <authorList>
            <person name="Floudas D."/>
            <person name="Binder M."/>
            <person name="Riley R."/>
            <person name="Barry K."/>
            <person name="Blanchette R.A."/>
            <person name="Henrissat B."/>
            <person name="Martinez A.T."/>
            <person name="Otillar R."/>
            <person name="Spatafora J.W."/>
            <person name="Yadav J.S."/>
            <person name="Aerts A."/>
            <person name="Benoit I."/>
            <person name="Boyd A."/>
            <person name="Carlson A."/>
            <person name="Copeland A."/>
            <person name="Coutinho P.M."/>
            <person name="de Vries R.P."/>
            <person name="Ferreira P."/>
            <person name="Findley K."/>
            <person name="Foster B."/>
            <person name="Gaskell J."/>
            <person name="Glotzer D."/>
            <person name="Gorecki P."/>
            <person name="Heitman J."/>
            <person name="Hesse C."/>
            <person name="Hori C."/>
            <person name="Igarashi K."/>
            <person name="Jurgens J.A."/>
            <person name="Kallen N."/>
            <person name="Kersten P."/>
            <person name="Kohler A."/>
            <person name="Kuees U."/>
            <person name="Kumar T.K.A."/>
            <person name="Kuo A."/>
            <person name="LaButti K."/>
            <person name="Larrondo L.F."/>
            <person name="Lindquist E."/>
            <person name="Ling A."/>
            <person name="Lombard V."/>
            <person name="Lucas S."/>
            <person name="Lundell T."/>
            <person name="Martin R."/>
            <person name="McLaughlin D.J."/>
            <person name="Morgenstern I."/>
            <person name="Morin E."/>
            <person name="Murat C."/>
            <person name="Nagy L.G."/>
            <person name="Nolan M."/>
            <person name="Ohm R.A."/>
            <person name="Patyshakuliyeva A."/>
            <person name="Rokas A."/>
            <person name="Ruiz-Duenas F.J."/>
            <person name="Sabat G."/>
            <person name="Salamov A."/>
            <person name="Samejima M."/>
            <person name="Schmutz J."/>
            <person name="Slot J.C."/>
            <person name="St John F."/>
            <person name="Stenlid J."/>
            <person name="Sun H."/>
            <person name="Sun S."/>
            <person name="Syed K."/>
            <person name="Tsang A."/>
            <person name="Wiebenga A."/>
            <person name="Young D."/>
            <person name="Pisabarro A."/>
            <person name="Eastwood D.C."/>
            <person name="Martin F."/>
            <person name="Cullen D."/>
            <person name="Grigoriev I.V."/>
            <person name="Hibbett D.S."/>
        </authorList>
    </citation>
    <scope>NUCLEOTIDE SEQUENCE [LARGE SCALE GENOMIC DNA]</scope>
    <source>
        <strain evidence="5 6">DJM-731 SS1</strain>
    </source>
</reference>
<evidence type="ECO:0000256" key="1">
    <source>
        <dbReference type="ARBA" id="ARBA00007347"/>
    </source>
</evidence>
<dbReference type="OMA" id="PYNANCE"/>
<keyword evidence="3" id="KW-0496">Mitochondrion</keyword>
<comment type="function">
    <text evidence="3">Required for mitochondrial cytochrome c oxidase (COX) assembly and respiration.</text>
</comment>
<dbReference type="EMBL" id="JH795866">
    <property type="protein sequence ID" value="EJU00805.1"/>
    <property type="molecule type" value="Genomic_DNA"/>
</dbReference>
<comment type="subcellular location">
    <subcellularLocation>
        <location evidence="3">Mitochondrion inner membrane</location>
    </subcellularLocation>
</comment>
<dbReference type="GeneID" id="63690306"/>
<dbReference type="Pfam" id="PF08583">
    <property type="entry name" value="Cmc1"/>
    <property type="match status" value="1"/>
</dbReference>
<evidence type="ECO:0000256" key="2">
    <source>
        <dbReference type="ARBA" id="ARBA00023157"/>
    </source>
</evidence>
<feature type="region of interest" description="Disordered" evidence="4">
    <location>
        <begin position="61"/>
        <end position="80"/>
    </location>
</feature>
<organism evidence="5 6">
    <name type="scientific">Dacryopinax primogenitus (strain DJM 731)</name>
    <name type="common">Brown rot fungus</name>
    <dbReference type="NCBI Taxonomy" id="1858805"/>
    <lineage>
        <taxon>Eukaryota</taxon>
        <taxon>Fungi</taxon>
        <taxon>Dikarya</taxon>
        <taxon>Basidiomycota</taxon>
        <taxon>Agaricomycotina</taxon>
        <taxon>Dacrymycetes</taxon>
        <taxon>Dacrymycetales</taxon>
        <taxon>Dacrymycetaceae</taxon>
        <taxon>Dacryopinax</taxon>
    </lineage>
</organism>
<name>M5FYA4_DACPD</name>
<dbReference type="STRING" id="1858805.M5FYA4"/>
<feature type="compositionally biased region" description="Polar residues" evidence="4">
    <location>
        <begin position="68"/>
        <end position="80"/>
    </location>
</feature>
<protein>
    <recommendedName>
        <fullName evidence="3">COX assembly mitochondrial protein</fullName>
    </recommendedName>
</protein>
<dbReference type="HOGENOM" id="CLU_169286_3_2_1"/>
<keyword evidence="2" id="KW-1015">Disulfide bond</keyword>
<accession>M5FYA4</accession>
<keyword evidence="3" id="KW-0999">Mitochondrion inner membrane</keyword>
<evidence type="ECO:0000313" key="5">
    <source>
        <dbReference type="EMBL" id="EJU00805.1"/>
    </source>
</evidence>
<keyword evidence="3" id="KW-0472">Membrane</keyword>
<dbReference type="OrthoDB" id="532630at2759"/>
<dbReference type="Proteomes" id="UP000030653">
    <property type="component" value="Unassembled WGS sequence"/>
</dbReference>
<evidence type="ECO:0000256" key="3">
    <source>
        <dbReference type="RuleBase" id="RU364104"/>
    </source>
</evidence>
<dbReference type="RefSeq" id="XP_040627702.1">
    <property type="nucleotide sequence ID" value="XM_040775244.1"/>
</dbReference>
<sequence>MHPHLATPERQLVCGDFIQALERCHASGWWFRYTGGCNEEKDALRMCLRQERIDRTQKNLENARLRRASSQQAWQEMQSD</sequence>
<dbReference type="InterPro" id="IPR013892">
    <property type="entry name" value="Cyt_c_biogenesis_Cmc1-like"/>
</dbReference>
<dbReference type="GO" id="GO:0005743">
    <property type="term" value="C:mitochondrial inner membrane"/>
    <property type="evidence" value="ECO:0007669"/>
    <property type="project" value="UniProtKB-SubCell"/>
</dbReference>
<dbReference type="AlphaFoldDB" id="M5FYA4"/>
<proteinExistence type="inferred from homology"/>